<sequence>MSNTELFIQVLENRDMGLLKRVPKTDSDKHSINGCLRRCI</sequence>
<comment type="caution">
    <text evidence="1">The sequence shown here is derived from an EMBL/GenBank/DDBJ whole genome shotgun (WGS) entry which is preliminary data.</text>
</comment>
<name>A0A0R3JVI6_CALMK</name>
<reference evidence="1 2" key="1">
    <citation type="submission" date="2015-09" db="EMBL/GenBank/DDBJ databases">
        <title>Draft genome sequence of a Caloramator mitchellensis, a moderate thermophile from the Great Artesian Basin of Australia.</title>
        <authorList>
            <person name="Patel B.K."/>
        </authorList>
    </citation>
    <scope>NUCLEOTIDE SEQUENCE [LARGE SCALE GENOMIC DNA]</scope>
    <source>
        <strain evidence="1 2">VF08</strain>
    </source>
</reference>
<keyword evidence="2" id="KW-1185">Reference proteome</keyword>
<proteinExistence type="predicted"/>
<dbReference type="EMBL" id="LKHP01000002">
    <property type="protein sequence ID" value="KRQ87560.1"/>
    <property type="molecule type" value="Genomic_DNA"/>
</dbReference>
<organism evidence="1 2">
    <name type="scientific">Caloramator mitchellensis</name>
    <dbReference type="NCBI Taxonomy" id="908809"/>
    <lineage>
        <taxon>Bacteria</taxon>
        <taxon>Bacillati</taxon>
        <taxon>Bacillota</taxon>
        <taxon>Clostridia</taxon>
        <taxon>Eubacteriales</taxon>
        <taxon>Clostridiaceae</taxon>
        <taxon>Caloramator</taxon>
    </lineage>
</organism>
<evidence type="ECO:0000313" key="2">
    <source>
        <dbReference type="Proteomes" id="UP000052015"/>
    </source>
</evidence>
<dbReference type="AlphaFoldDB" id="A0A0R3JVI6"/>
<protein>
    <submittedName>
        <fullName evidence="1">Uncharacterized protein</fullName>
    </submittedName>
</protein>
<gene>
    <name evidence="1" type="ORF">ABG79_00361</name>
</gene>
<evidence type="ECO:0000313" key="1">
    <source>
        <dbReference type="EMBL" id="KRQ87560.1"/>
    </source>
</evidence>
<accession>A0A0R3JVI6</accession>
<dbReference type="Proteomes" id="UP000052015">
    <property type="component" value="Unassembled WGS sequence"/>
</dbReference>